<evidence type="ECO:0000313" key="2">
    <source>
        <dbReference type="EnsemblMetazoa" id="SMAR014745-PA"/>
    </source>
</evidence>
<proteinExistence type="predicted"/>
<dbReference type="Pfam" id="PF04326">
    <property type="entry name" value="SLFN_AlbA_2"/>
    <property type="match status" value="1"/>
</dbReference>
<accession>T1JLL5</accession>
<dbReference type="AlphaFoldDB" id="T1JLL5"/>
<dbReference type="Proteomes" id="UP000014500">
    <property type="component" value="Unassembled WGS sequence"/>
</dbReference>
<dbReference type="HOGENOM" id="CLU_1290425_0_0_1"/>
<evidence type="ECO:0000259" key="1">
    <source>
        <dbReference type="Pfam" id="PF04326"/>
    </source>
</evidence>
<feature type="domain" description="Schlafen AlbA-2" evidence="1">
    <location>
        <begin position="43"/>
        <end position="157"/>
    </location>
</feature>
<dbReference type="EnsemblMetazoa" id="SMAR014745-RA">
    <property type="protein sequence ID" value="SMAR014745-PA"/>
    <property type="gene ID" value="SMAR014745"/>
</dbReference>
<reference evidence="2" key="2">
    <citation type="submission" date="2015-02" db="UniProtKB">
        <authorList>
            <consortium name="EnsemblMetazoa"/>
        </authorList>
    </citation>
    <scope>IDENTIFICATION</scope>
</reference>
<dbReference type="InterPro" id="IPR007421">
    <property type="entry name" value="Schlafen_AlbA_2_dom"/>
</dbReference>
<sequence length="200" mass="22677">MFNMSKRTEYYEQESVLPPNDSSVLMPVTTAVGLLNTQKNGLGSSIVIRAVCGCLNRNVESRILFGIKDTRAVAGILLDRVQRDEARLAWDQITSEKIFPRITHKYAAIYFVPVVTFNTLKRLDDTFVVEIYLKPLKDVLYSLRDGGRCILRDEDSEFELSSENVRLLGIRRKMKAYSGTIHGLLADIAKLKNNNEENGF</sequence>
<reference evidence="3" key="1">
    <citation type="submission" date="2011-05" db="EMBL/GenBank/DDBJ databases">
        <authorList>
            <person name="Richards S.R."/>
            <person name="Qu J."/>
            <person name="Jiang H."/>
            <person name="Jhangiani S.N."/>
            <person name="Agravi P."/>
            <person name="Goodspeed R."/>
            <person name="Gross S."/>
            <person name="Mandapat C."/>
            <person name="Jackson L."/>
            <person name="Mathew T."/>
            <person name="Pu L."/>
            <person name="Thornton R."/>
            <person name="Saada N."/>
            <person name="Wilczek-Boney K.B."/>
            <person name="Lee S."/>
            <person name="Kovar C."/>
            <person name="Wu Y."/>
            <person name="Scherer S.E."/>
            <person name="Worley K.C."/>
            <person name="Muzny D.M."/>
            <person name="Gibbs R."/>
        </authorList>
    </citation>
    <scope>NUCLEOTIDE SEQUENCE</scope>
    <source>
        <strain evidence="3">Brora</strain>
    </source>
</reference>
<keyword evidence="3" id="KW-1185">Reference proteome</keyword>
<evidence type="ECO:0000313" key="3">
    <source>
        <dbReference type="Proteomes" id="UP000014500"/>
    </source>
</evidence>
<dbReference type="PhylomeDB" id="T1JLL5"/>
<protein>
    <recommendedName>
        <fullName evidence="1">Schlafen AlbA-2 domain-containing protein</fullName>
    </recommendedName>
</protein>
<dbReference type="eggNOG" id="ENOG502SCWX">
    <property type="taxonomic scope" value="Eukaryota"/>
</dbReference>
<dbReference type="EMBL" id="JH431312">
    <property type="status" value="NOT_ANNOTATED_CDS"/>
    <property type="molecule type" value="Genomic_DNA"/>
</dbReference>
<dbReference type="STRING" id="126957.T1JLL5"/>
<name>T1JLL5_STRMM</name>
<organism evidence="2 3">
    <name type="scientific">Strigamia maritima</name>
    <name type="common">European centipede</name>
    <name type="synonym">Geophilus maritimus</name>
    <dbReference type="NCBI Taxonomy" id="126957"/>
    <lineage>
        <taxon>Eukaryota</taxon>
        <taxon>Metazoa</taxon>
        <taxon>Ecdysozoa</taxon>
        <taxon>Arthropoda</taxon>
        <taxon>Myriapoda</taxon>
        <taxon>Chilopoda</taxon>
        <taxon>Pleurostigmophora</taxon>
        <taxon>Geophilomorpha</taxon>
        <taxon>Linotaeniidae</taxon>
        <taxon>Strigamia</taxon>
    </lineage>
</organism>